<dbReference type="GO" id="GO:0046685">
    <property type="term" value="P:response to arsenic-containing substance"/>
    <property type="evidence" value="ECO:0007669"/>
    <property type="project" value="UniProtKB-KW"/>
</dbReference>
<dbReference type="RefSeq" id="WP_188431440.1">
    <property type="nucleotide sequence ID" value="NZ_BAABKH010000014.1"/>
</dbReference>
<keyword evidence="4" id="KW-1185">Reference proteome</keyword>
<name>A0A917F714_9MICO</name>
<feature type="domain" description="Phosphotyrosine protein phosphatase I" evidence="2">
    <location>
        <begin position="74"/>
        <end position="201"/>
    </location>
</feature>
<organism evidence="3 4">
    <name type="scientific">Ornithinimicrobium tianjinense</name>
    <dbReference type="NCBI Taxonomy" id="1195761"/>
    <lineage>
        <taxon>Bacteria</taxon>
        <taxon>Bacillati</taxon>
        <taxon>Actinomycetota</taxon>
        <taxon>Actinomycetes</taxon>
        <taxon>Micrococcales</taxon>
        <taxon>Ornithinimicrobiaceae</taxon>
        <taxon>Ornithinimicrobium</taxon>
    </lineage>
</organism>
<dbReference type="Proteomes" id="UP000605670">
    <property type="component" value="Unassembled WGS sequence"/>
</dbReference>
<dbReference type="NCBIfam" id="NF046112">
    <property type="entry name" value="MSMEG_6209_Nter"/>
    <property type="match status" value="1"/>
</dbReference>
<dbReference type="Gene3D" id="1.10.8.1060">
    <property type="entry name" value="Corynebacterium glutamicum thioredoxin-dependent arsenate reductase, N-terminal domain"/>
    <property type="match status" value="1"/>
</dbReference>
<dbReference type="Pfam" id="PF01451">
    <property type="entry name" value="LMWPc"/>
    <property type="match status" value="1"/>
</dbReference>
<gene>
    <name evidence="3" type="ORF">GCM10011366_26010</name>
</gene>
<evidence type="ECO:0000313" key="4">
    <source>
        <dbReference type="Proteomes" id="UP000605670"/>
    </source>
</evidence>
<dbReference type="AlphaFoldDB" id="A0A917F714"/>
<dbReference type="SUPFAM" id="SSF52788">
    <property type="entry name" value="Phosphotyrosine protein phosphatases I"/>
    <property type="match status" value="1"/>
</dbReference>
<reference evidence="3" key="2">
    <citation type="submission" date="2020-09" db="EMBL/GenBank/DDBJ databases">
        <authorList>
            <person name="Sun Q."/>
            <person name="Zhou Y."/>
        </authorList>
    </citation>
    <scope>NUCLEOTIDE SEQUENCE</scope>
    <source>
        <strain evidence="3">CGMCC 1.12160</strain>
    </source>
</reference>
<dbReference type="InterPro" id="IPR023485">
    <property type="entry name" value="Ptyr_pPase"/>
</dbReference>
<dbReference type="InterPro" id="IPR036196">
    <property type="entry name" value="Ptyr_pPase_sf"/>
</dbReference>
<accession>A0A917F714</accession>
<dbReference type="EMBL" id="BMEM01000004">
    <property type="protein sequence ID" value="GGF56991.1"/>
    <property type="molecule type" value="Genomic_DNA"/>
</dbReference>
<dbReference type="PANTHER" id="PTHR43428:SF1">
    <property type="entry name" value="ARSENATE REDUCTASE"/>
    <property type="match status" value="1"/>
</dbReference>
<reference evidence="3" key="1">
    <citation type="journal article" date="2014" name="Int. J. Syst. Evol. Microbiol.">
        <title>Complete genome sequence of Corynebacterium casei LMG S-19264T (=DSM 44701T), isolated from a smear-ripened cheese.</title>
        <authorList>
            <consortium name="US DOE Joint Genome Institute (JGI-PGF)"/>
            <person name="Walter F."/>
            <person name="Albersmeier A."/>
            <person name="Kalinowski J."/>
            <person name="Ruckert C."/>
        </authorList>
    </citation>
    <scope>NUCLEOTIDE SEQUENCE</scope>
    <source>
        <strain evidence="3">CGMCC 1.12160</strain>
    </source>
</reference>
<sequence>MDHQQVEQIVDELTHRYVATFTSQEVREVVETAVRDLEQTAAAGPYLPVFIRRFALEQVEHRATTRGADPYGAHDVLFVCPANAGPSQIAAGLANELGGGRVRAWSAGVRPAEQILPAVNQVMSERGVALLKAFPKPVTPAAATSVERIVTINVDGTACALPSTRVPVTRWEVDLGTGRDLDDVRRARDQIEGLVGGLLDELLV</sequence>
<dbReference type="Pfam" id="PF21234">
    <property type="entry name" value="Phosphatase-like_N"/>
    <property type="match status" value="1"/>
</dbReference>
<dbReference type="PANTHER" id="PTHR43428">
    <property type="entry name" value="ARSENATE REDUCTASE"/>
    <property type="match status" value="1"/>
</dbReference>
<comment type="caution">
    <text evidence="3">The sequence shown here is derived from an EMBL/GenBank/DDBJ whole genome shotgun (WGS) entry which is preliminary data.</text>
</comment>
<evidence type="ECO:0000259" key="2">
    <source>
        <dbReference type="SMART" id="SM00226"/>
    </source>
</evidence>
<evidence type="ECO:0000256" key="1">
    <source>
        <dbReference type="ARBA" id="ARBA00022849"/>
    </source>
</evidence>
<keyword evidence="1" id="KW-0059">Arsenical resistance</keyword>
<protein>
    <recommendedName>
        <fullName evidence="2">Phosphotyrosine protein phosphatase I domain-containing protein</fullName>
    </recommendedName>
</protein>
<evidence type="ECO:0000313" key="3">
    <source>
        <dbReference type="EMBL" id="GGF56991.1"/>
    </source>
</evidence>
<dbReference type="InterPro" id="IPR048716">
    <property type="entry name" value="Phosphatase-like_N"/>
</dbReference>
<dbReference type="SMART" id="SM00226">
    <property type="entry name" value="LMWPc"/>
    <property type="match status" value="1"/>
</dbReference>
<dbReference type="Gene3D" id="3.40.50.2300">
    <property type="match status" value="1"/>
</dbReference>
<proteinExistence type="predicted"/>